<dbReference type="RefSeq" id="WP_165105787.1">
    <property type="nucleotide sequence ID" value="NZ_JAAKYA010000014.1"/>
</dbReference>
<dbReference type="InterPro" id="IPR036677">
    <property type="entry name" value="EutN_CcmL_sf"/>
</dbReference>
<dbReference type="PANTHER" id="PTHR36539">
    <property type="entry name" value="ETHANOLAMINE UTILIZATION PROTEIN EUTN"/>
    <property type="match status" value="1"/>
</dbReference>
<dbReference type="Proteomes" id="UP000477311">
    <property type="component" value="Unassembled WGS sequence"/>
</dbReference>
<evidence type="ECO:0000256" key="1">
    <source>
        <dbReference type="ARBA" id="ARBA00024322"/>
    </source>
</evidence>
<gene>
    <name evidence="3" type="ORF">G4L39_03005</name>
</gene>
<comment type="caution">
    <text evidence="3">The sequence shown here is derived from an EMBL/GenBank/DDBJ whole genome shotgun (WGS) entry which is preliminary data.</text>
</comment>
<dbReference type="PROSITE" id="PS51932">
    <property type="entry name" value="BMV"/>
    <property type="match status" value="1"/>
</dbReference>
<protein>
    <submittedName>
        <fullName evidence="3">EutN/CcmL family microcompartment protein</fullName>
    </submittedName>
</protein>
<dbReference type="InterPro" id="IPR004992">
    <property type="entry name" value="EutN_CcmL"/>
</dbReference>
<dbReference type="Pfam" id="PF03319">
    <property type="entry name" value="EutN_CcmL"/>
    <property type="match status" value="1"/>
</dbReference>
<reference evidence="3 4" key="1">
    <citation type="submission" date="2020-02" db="EMBL/GenBank/DDBJ databases">
        <title>Draft genome sequence of Limisphaera ngatamarikiensis NGM72.4T, a thermophilic Verrucomicrobia grouped in subdivision 3.</title>
        <authorList>
            <person name="Carere C.R."/>
            <person name="Steen J."/>
            <person name="Hugenholtz P."/>
            <person name="Stott M.B."/>
        </authorList>
    </citation>
    <scope>NUCLEOTIDE SEQUENCE [LARGE SCALE GENOMIC DNA]</scope>
    <source>
        <strain evidence="3 4">NGM72.4</strain>
    </source>
</reference>
<keyword evidence="2" id="KW-1283">Bacterial microcompartment</keyword>
<dbReference type="GO" id="GO:0031469">
    <property type="term" value="C:bacterial microcompartment"/>
    <property type="evidence" value="ECO:0007669"/>
    <property type="project" value="UniProtKB-SubCell"/>
</dbReference>
<keyword evidence="4" id="KW-1185">Reference proteome</keyword>
<evidence type="ECO:0000313" key="3">
    <source>
        <dbReference type="EMBL" id="NGO38366.1"/>
    </source>
</evidence>
<dbReference type="EMBL" id="JAAKYA010000014">
    <property type="protein sequence ID" value="NGO38366.1"/>
    <property type="molecule type" value="Genomic_DNA"/>
</dbReference>
<dbReference type="PANTHER" id="PTHR36539:SF1">
    <property type="entry name" value="BACTERIAL MICROCOMPARTMENT SHELL VERTEX PROTEIN EUTN"/>
    <property type="match status" value="1"/>
</dbReference>
<evidence type="ECO:0000313" key="4">
    <source>
        <dbReference type="Proteomes" id="UP000477311"/>
    </source>
</evidence>
<dbReference type="AlphaFoldDB" id="A0A6M1RFI1"/>
<sequence>MFLARVEGTVVATKKDPQMQGRKLLLLRPQLVDEKDPTKFRPGVNTIVAVDSVGAGVGELVMFTQGSSARLAPGMRDAPVDAVVIGIVDTVDVLGRIIYQAHSARG</sequence>
<dbReference type="Gene3D" id="2.40.50.220">
    <property type="entry name" value="EutN/Ccml"/>
    <property type="match status" value="1"/>
</dbReference>
<organism evidence="3 4">
    <name type="scientific">Limisphaera ngatamarikiensis</name>
    <dbReference type="NCBI Taxonomy" id="1324935"/>
    <lineage>
        <taxon>Bacteria</taxon>
        <taxon>Pseudomonadati</taxon>
        <taxon>Verrucomicrobiota</taxon>
        <taxon>Verrucomicrobiia</taxon>
        <taxon>Limisphaerales</taxon>
        <taxon>Limisphaeraceae</taxon>
        <taxon>Limisphaera</taxon>
    </lineage>
</organism>
<dbReference type="SUPFAM" id="SSF159133">
    <property type="entry name" value="EutN/CcmL-like"/>
    <property type="match status" value="1"/>
</dbReference>
<evidence type="ECO:0000256" key="2">
    <source>
        <dbReference type="ARBA" id="ARBA00024446"/>
    </source>
</evidence>
<accession>A0A6M1RFI1</accession>
<comment type="subcellular location">
    <subcellularLocation>
        <location evidence="1">Bacterial microcompartment</location>
    </subcellularLocation>
</comment>
<proteinExistence type="predicted"/>
<name>A0A6M1RFI1_9BACT</name>
<dbReference type="CDD" id="cd01614">
    <property type="entry name" value="EutN_CcmL"/>
    <property type="match status" value="1"/>
</dbReference>